<organism evidence="9 10">
    <name type="scientific">Orchesella cincta</name>
    <name type="common">Springtail</name>
    <name type="synonym">Podura cincta</name>
    <dbReference type="NCBI Taxonomy" id="48709"/>
    <lineage>
        <taxon>Eukaryota</taxon>
        <taxon>Metazoa</taxon>
        <taxon>Ecdysozoa</taxon>
        <taxon>Arthropoda</taxon>
        <taxon>Hexapoda</taxon>
        <taxon>Collembola</taxon>
        <taxon>Entomobryomorpha</taxon>
        <taxon>Entomobryoidea</taxon>
        <taxon>Orchesellidae</taxon>
        <taxon>Orchesellinae</taxon>
        <taxon>Orchesella</taxon>
    </lineage>
</organism>
<dbReference type="FunFam" id="3.40.50.2300:FF:000200">
    <property type="entry name" value="Guanylate cyclase"/>
    <property type="match status" value="1"/>
</dbReference>
<comment type="subcellular location">
    <subcellularLocation>
        <location evidence="1">Membrane</location>
        <topology evidence="1">Single-pass type I membrane protein</topology>
    </subcellularLocation>
</comment>
<accession>A0A1D2NFM0</accession>
<reference evidence="9 10" key="1">
    <citation type="journal article" date="2016" name="Genome Biol. Evol.">
        <title>Gene Family Evolution Reflects Adaptation to Soil Environmental Stressors in the Genome of the Collembolan Orchesella cincta.</title>
        <authorList>
            <person name="Faddeeva-Vakhrusheva A."/>
            <person name="Derks M.F."/>
            <person name="Anvar S.Y."/>
            <person name="Agamennone V."/>
            <person name="Suring W."/>
            <person name="Smit S."/>
            <person name="van Straalen N.M."/>
            <person name="Roelofs D."/>
        </authorList>
    </citation>
    <scope>NUCLEOTIDE SEQUENCE [LARGE SCALE GENOMIC DNA]</scope>
    <source>
        <tissue evidence="9">Mixed pool</tissue>
    </source>
</reference>
<evidence type="ECO:0000256" key="6">
    <source>
        <dbReference type="ARBA" id="ARBA00023170"/>
    </source>
</evidence>
<dbReference type="InterPro" id="IPR052612">
    <property type="entry name" value="ANP_Clearance_Receptor"/>
</dbReference>
<keyword evidence="4" id="KW-1133">Transmembrane helix</keyword>
<dbReference type="GO" id="GO:0017046">
    <property type="term" value="F:peptide hormone binding"/>
    <property type="evidence" value="ECO:0007669"/>
    <property type="project" value="TreeGrafter"/>
</dbReference>
<evidence type="ECO:0000256" key="1">
    <source>
        <dbReference type="ARBA" id="ARBA00004479"/>
    </source>
</evidence>
<keyword evidence="5" id="KW-0472">Membrane</keyword>
<dbReference type="OrthoDB" id="302535at2759"/>
<dbReference type="Gene3D" id="3.40.50.2300">
    <property type="match status" value="2"/>
</dbReference>
<dbReference type="PANTHER" id="PTHR44755:SF11">
    <property type="entry name" value="ATRIAL NATRIURETIC PEPTIDE RECEPTOR 3 ISOFORM X1"/>
    <property type="match status" value="1"/>
</dbReference>
<dbReference type="STRING" id="48709.A0A1D2NFM0"/>
<keyword evidence="6 9" id="KW-0675">Receptor</keyword>
<sequence>MRVTSFSGVDIPHFGSIIEPVELELAFQNDQSFISRFERSLKGKELQIAVLAPQDPSLQYSLQKILPPITMAVLSEQVRQLLPNRKITVRYRDTKCSSTDGPLAAFDFYINHTADVFLGPMCDYVIAPVARYAGRWGIPVLTPGAQAEAFRHKNQQYSTLTRLAGSYSLVGEGFSKILALFGWRHVALFYHNYAVGSGKGHSLCHFTLGTVFTALNSTPVYKSFDETQEDRIDFHGALKSIAAKARIVILCASPPKVRDILLAAEDLKMVSSGEYVFFNVELFTNLRKGYMPWHDANATDENNERAKRAYEALLTVTVRPPPDSTEYMAFDKQVKELALNKFNFSFGDEPVNPFVTAFYDAVILYATALNETLANGGSITNGTDITSRMWNKTFQGITGNVSIDSNGDRNADYSLLDMDPKSGAFHVVAHYSGKTKSIIEVANVSIHWPGGRTTWPPDTPKCGFDGSGCPSKSM</sequence>
<feature type="domain" description="Receptor ligand binding region" evidence="8">
    <location>
        <begin position="79"/>
        <end position="420"/>
    </location>
</feature>
<evidence type="ECO:0000256" key="3">
    <source>
        <dbReference type="ARBA" id="ARBA00022729"/>
    </source>
</evidence>
<evidence type="ECO:0000313" key="10">
    <source>
        <dbReference type="Proteomes" id="UP000094527"/>
    </source>
</evidence>
<evidence type="ECO:0000313" key="9">
    <source>
        <dbReference type="EMBL" id="ODN04051.1"/>
    </source>
</evidence>
<keyword evidence="10" id="KW-1185">Reference proteome</keyword>
<evidence type="ECO:0000256" key="4">
    <source>
        <dbReference type="ARBA" id="ARBA00022989"/>
    </source>
</evidence>
<comment type="caution">
    <text evidence="9">The sequence shown here is derived from an EMBL/GenBank/DDBJ whole genome shotgun (WGS) entry which is preliminary data.</text>
</comment>
<dbReference type="Pfam" id="PF01094">
    <property type="entry name" value="ANF_receptor"/>
    <property type="match status" value="1"/>
</dbReference>
<proteinExistence type="predicted"/>
<evidence type="ECO:0000256" key="2">
    <source>
        <dbReference type="ARBA" id="ARBA00022692"/>
    </source>
</evidence>
<keyword evidence="2" id="KW-0812">Transmembrane</keyword>
<dbReference type="Proteomes" id="UP000094527">
    <property type="component" value="Unassembled WGS sequence"/>
</dbReference>
<dbReference type="InterPro" id="IPR028082">
    <property type="entry name" value="Peripla_BP_I"/>
</dbReference>
<dbReference type="GO" id="GO:0016020">
    <property type="term" value="C:membrane"/>
    <property type="evidence" value="ECO:0007669"/>
    <property type="project" value="UniProtKB-SubCell"/>
</dbReference>
<name>A0A1D2NFM0_ORCCI</name>
<dbReference type="PRINTS" id="PR00255">
    <property type="entry name" value="NATPEPTIDER"/>
</dbReference>
<protein>
    <submittedName>
        <fullName evidence="9">Atrial natriuretic peptide receptor 1</fullName>
    </submittedName>
</protein>
<dbReference type="AlphaFoldDB" id="A0A1D2NFM0"/>
<dbReference type="OMA" id="MCDYVIA"/>
<evidence type="ECO:0000256" key="7">
    <source>
        <dbReference type="ARBA" id="ARBA00023180"/>
    </source>
</evidence>
<keyword evidence="3" id="KW-0732">Signal</keyword>
<evidence type="ECO:0000259" key="8">
    <source>
        <dbReference type="Pfam" id="PF01094"/>
    </source>
</evidence>
<dbReference type="PANTHER" id="PTHR44755">
    <property type="entry name" value="NATRIURETIC PEPTIDE RECEPTOR 3-RELATED"/>
    <property type="match status" value="1"/>
</dbReference>
<dbReference type="InterPro" id="IPR001828">
    <property type="entry name" value="ANF_lig-bd_rcpt"/>
</dbReference>
<dbReference type="FunFam" id="3.40.50.2300:FF:000153">
    <property type="entry name" value="Guanylate cyclase"/>
    <property type="match status" value="1"/>
</dbReference>
<dbReference type="GO" id="GO:0038023">
    <property type="term" value="F:signaling receptor activity"/>
    <property type="evidence" value="ECO:0007669"/>
    <property type="project" value="TreeGrafter"/>
</dbReference>
<dbReference type="GO" id="GO:0007165">
    <property type="term" value="P:signal transduction"/>
    <property type="evidence" value="ECO:0007669"/>
    <property type="project" value="TreeGrafter"/>
</dbReference>
<dbReference type="EMBL" id="LJIJ01000056">
    <property type="protein sequence ID" value="ODN04051.1"/>
    <property type="molecule type" value="Genomic_DNA"/>
</dbReference>
<dbReference type="SUPFAM" id="SSF53822">
    <property type="entry name" value="Periplasmic binding protein-like I"/>
    <property type="match status" value="1"/>
</dbReference>
<evidence type="ECO:0000256" key="5">
    <source>
        <dbReference type="ARBA" id="ARBA00023136"/>
    </source>
</evidence>
<keyword evidence="7" id="KW-0325">Glycoprotein</keyword>
<gene>
    <name evidence="9" type="ORF">Ocin01_02631</name>
</gene>
<dbReference type="InterPro" id="IPR001170">
    <property type="entry name" value="ANPR/GUC"/>
</dbReference>
<dbReference type="CDD" id="cd06373">
    <property type="entry name" value="PBP1_NPR-like"/>
    <property type="match status" value="1"/>
</dbReference>